<dbReference type="AlphaFoldDB" id="A0A7W4UGR5"/>
<evidence type="ECO:0000313" key="1">
    <source>
        <dbReference type="EMBL" id="MBB2923867.1"/>
    </source>
</evidence>
<protein>
    <recommendedName>
        <fullName evidence="3">Cobalt transporter</fullName>
    </recommendedName>
</protein>
<comment type="caution">
    <text evidence="1">The sequence shown here is derived from an EMBL/GenBank/DDBJ whole genome shotgun (WGS) entry which is preliminary data.</text>
</comment>
<gene>
    <name evidence="1" type="ORF">FHR80_002795</name>
</gene>
<evidence type="ECO:0008006" key="3">
    <source>
        <dbReference type="Google" id="ProtNLM"/>
    </source>
</evidence>
<dbReference type="EMBL" id="JACHVX010000004">
    <property type="protein sequence ID" value="MBB2923867.1"/>
    <property type="molecule type" value="Genomic_DNA"/>
</dbReference>
<evidence type="ECO:0000313" key="2">
    <source>
        <dbReference type="Proteomes" id="UP000518206"/>
    </source>
</evidence>
<organism evidence="1 2">
    <name type="scientific">Cellulomonas cellasea</name>
    <dbReference type="NCBI Taxonomy" id="43670"/>
    <lineage>
        <taxon>Bacteria</taxon>
        <taxon>Bacillati</taxon>
        <taxon>Actinomycetota</taxon>
        <taxon>Actinomycetes</taxon>
        <taxon>Micrococcales</taxon>
        <taxon>Cellulomonadaceae</taxon>
        <taxon>Cellulomonas</taxon>
    </lineage>
</organism>
<proteinExistence type="predicted"/>
<reference evidence="1 2" key="1">
    <citation type="submission" date="2020-08" db="EMBL/GenBank/DDBJ databases">
        <title>The Agave Microbiome: Exploring the role of microbial communities in plant adaptations to desert environments.</title>
        <authorList>
            <person name="Partida-Martinez L.P."/>
        </authorList>
    </citation>
    <scope>NUCLEOTIDE SEQUENCE [LARGE SCALE GENOMIC DNA]</scope>
    <source>
        <strain evidence="1 2">RAS26</strain>
    </source>
</reference>
<sequence>MAVVIGLGVAVAGVVTVLNLGDSPPPVAERCAAALDGTAWYLSPEQADNAALLTAQGLDRGLPARAATIAIATALQESKLSNITYGDRDSLGLFQQRPSQGWGTPEEIMDPVHATGRFYDGLVKVPGYDTLPITEAAQAVQRSGYPDAYAQHEARARAWASALAGWSPATLTCTLRAPDGAGSPEAFAQHVARDHGGLTVSPAPDAPGELVVDARPVGAGTPEEDVRAGWALAQWAVAVARPEAVTQVRALDQVWDRASGEWAVADAPALPAGEVRVTLAGP</sequence>
<name>A0A7W4UGR5_9CELL</name>
<reference evidence="1 2" key="2">
    <citation type="submission" date="2020-08" db="EMBL/GenBank/DDBJ databases">
        <authorList>
            <person name="Partida-Martinez L."/>
            <person name="Huntemann M."/>
            <person name="Clum A."/>
            <person name="Wang J."/>
            <person name="Palaniappan K."/>
            <person name="Ritter S."/>
            <person name="Chen I.-M."/>
            <person name="Stamatis D."/>
            <person name="Reddy T."/>
            <person name="O'Malley R."/>
            <person name="Daum C."/>
            <person name="Shapiro N."/>
            <person name="Ivanova N."/>
            <person name="Kyrpides N."/>
            <person name="Woyke T."/>
        </authorList>
    </citation>
    <scope>NUCLEOTIDE SEQUENCE [LARGE SCALE GENOMIC DNA]</scope>
    <source>
        <strain evidence="1 2">RAS26</strain>
    </source>
</reference>
<dbReference type="RefSeq" id="WP_311702051.1">
    <property type="nucleotide sequence ID" value="NZ_JACHVX010000004.1"/>
</dbReference>
<dbReference type="Proteomes" id="UP000518206">
    <property type="component" value="Unassembled WGS sequence"/>
</dbReference>
<accession>A0A7W4UGR5</accession>